<accession>A0AAW9S7N6</accession>
<dbReference type="InterPro" id="IPR026444">
    <property type="entry name" value="Secre_tail"/>
</dbReference>
<keyword evidence="4" id="KW-1185">Reference proteome</keyword>
<dbReference type="NCBIfam" id="TIGR04183">
    <property type="entry name" value="Por_Secre_tail"/>
    <property type="match status" value="1"/>
</dbReference>
<proteinExistence type="predicted"/>
<gene>
    <name evidence="3" type="ORF">AAG747_13660</name>
</gene>
<evidence type="ECO:0000256" key="1">
    <source>
        <dbReference type="SAM" id="SignalP"/>
    </source>
</evidence>
<feature type="chain" id="PRO_5043869318" evidence="1">
    <location>
        <begin position="22"/>
        <end position="376"/>
    </location>
</feature>
<name>A0AAW9S7N6_9BACT</name>
<feature type="domain" description="Secretion system C-terminal sorting" evidence="2">
    <location>
        <begin position="299"/>
        <end position="374"/>
    </location>
</feature>
<comment type="caution">
    <text evidence="3">The sequence shown here is derived from an EMBL/GenBank/DDBJ whole genome shotgun (WGS) entry which is preliminary data.</text>
</comment>
<dbReference type="Pfam" id="PF18962">
    <property type="entry name" value="Por_Secre_tail"/>
    <property type="match status" value="1"/>
</dbReference>
<evidence type="ECO:0000313" key="4">
    <source>
        <dbReference type="Proteomes" id="UP001403385"/>
    </source>
</evidence>
<feature type="signal peptide" evidence="1">
    <location>
        <begin position="1"/>
        <end position="21"/>
    </location>
</feature>
<reference evidence="3 4" key="1">
    <citation type="submission" date="2024-04" db="EMBL/GenBank/DDBJ databases">
        <title>Novel genus in family Flammeovirgaceae.</title>
        <authorList>
            <person name="Nguyen T.H."/>
            <person name="Vuong T.Q."/>
            <person name="Le H."/>
            <person name="Kim S.-G."/>
        </authorList>
    </citation>
    <scope>NUCLEOTIDE SEQUENCE [LARGE SCALE GENOMIC DNA]</scope>
    <source>
        <strain evidence="3 4">JCM 23209</strain>
    </source>
</reference>
<organism evidence="3 4">
    <name type="scientific">Rapidithrix thailandica</name>
    <dbReference type="NCBI Taxonomy" id="413964"/>
    <lineage>
        <taxon>Bacteria</taxon>
        <taxon>Pseudomonadati</taxon>
        <taxon>Bacteroidota</taxon>
        <taxon>Cytophagia</taxon>
        <taxon>Cytophagales</taxon>
        <taxon>Flammeovirgaceae</taxon>
        <taxon>Rapidithrix</taxon>
    </lineage>
</organism>
<protein>
    <submittedName>
        <fullName evidence="3">T9SS type A sorting domain-containing protein</fullName>
    </submittedName>
</protein>
<sequence length="376" mass="41832">MNKLYSFLLFCIFGLPIYSIAQPCTHTFVDGSVTWSSLLGNASAWDQDCVDTNFPQDDVDFFNGNVIIETLDGNDAIVFDVNYTIEGDLTIRTQSNDAKFIVNSGVTLNVENLFFENPGSQPANNTNIEINGNVNVTFNFSTGNNNRFSVPGQLFVGENIILGNNNTCESTCNIIYGVACVSGNNDFCEDHAVLPIELSAFSGKMTENQTVLLIWKTDTEQNNATFTIERSLDGYAYQSIGELPGTGNNKTPQQYQFTDFHPLPGNNYYRLKQTDFDGAFSYSPVITVHRNLDISQATIYPNPGASELTLVAKNLTQSDISVQLLSITGKVYLRQQLQTKDAYITRKLNTSTLPRGVYFVKVQQDQHLFLQKIVLQ</sequence>
<keyword evidence="1" id="KW-0732">Signal</keyword>
<evidence type="ECO:0000313" key="3">
    <source>
        <dbReference type="EMBL" id="MEN7548964.1"/>
    </source>
</evidence>
<evidence type="ECO:0000259" key="2">
    <source>
        <dbReference type="Pfam" id="PF18962"/>
    </source>
</evidence>
<dbReference type="EMBL" id="JBDKWZ010000007">
    <property type="protein sequence ID" value="MEN7548964.1"/>
    <property type="molecule type" value="Genomic_DNA"/>
</dbReference>
<dbReference type="RefSeq" id="WP_346821738.1">
    <property type="nucleotide sequence ID" value="NZ_JBDKWZ010000007.1"/>
</dbReference>
<dbReference type="AlphaFoldDB" id="A0AAW9S7N6"/>
<dbReference type="Proteomes" id="UP001403385">
    <property type="component" value="Unassembled WGS sequence"/>
</dbReference>